<proteinExistence type="predicted"/>
<gene>
    <name evidence="1" type="ORF">PEPS_31160</name>
</gene>
<dbReference type="Proteomes" id="UP001354989">
    <property type="component" value="Plasmid pPP1"/>
</dbReference>
<keyword evidence="2" id="KW-1185">Reference proteome</keyword>
<reference evidence="1 2" key="1">
    <citation type="submission" date="2021-12" db="EMBL/GenBank/DDBJ databases">
        <title>Genome sequencing of bacteria with rrn-lacking chromosome and rrn-plasmid.</title>
        <authorList>
            <person name="Anda M."/>
            <person name="Iwasaki W."/>
        </authorList>
    </citation>
    <scope>NUCLEOTIDE SEQUENCE [LARGE SCALE GENOMIC DNA]</scope>
    <source>
        <strain evidence="1 2">NBRC 101262</strain>
        <plasmid evidence="1 2">pPP1</plasmid>
    </source>
</reference>
<accession>A0ABM7VJ75</accession>
<dbReference type="EMBL" id="AP025293">
    <property type="protein sequence ID" value="BDD00836.1"/>
    <property type="molecule type" value="Genomic_DNA"/>
</dbReference>
<evidence type="ECO:0000313" key="2">
    <source>
        <dbReference type="Proteomes" id="UP001354989"/>
    </source>
</evidence>
<organism evidence="1 2">
    <name type="scientific">Persicobacter psychrovividus</name>
    <dbReference type="NCBI Taxonomy" id="387638"/>
    <lineage>
        <taxon>Bacteria</taxon>
        <taxon>Pseudomonadati</taxon>
        <taxon>Bacteroidota</taxon>
        <taxon>Cytophagia</taxon>
        <taxon>Cytophagales</taxon>
        <taxon>Persicobacteraceae</taxon>
        <taxon>Persicobacter</taxon>
    </lineage>
</organism>
<name>A0ABM7VJ75_9BACT</name>
<geneLocation type="plasmid" evidence="1 2">
    <name>pPP1</name>
</geneLocation>
<evidence type="ECO:0000313" key="1">
    <source>
        <dbReference type="EMBL" id="BDD00836.1"/>
    </source>
</evidence>
<sequence length="166" mass="18536">MACLGCSNNAENPIDQEFEIDYATIECADKTNNRNAEKFDWAIGGDYCIPDAAQISDGSNILEDGEINAIIIESLENDGSNPQLLKKLKQEKYDVVNIEKKAVYTAHPASNEQEAMDLLIVNNDSVELPNDGSEAYVWWYGQIEVTLQRNNKIAYVTIDIGMQIKN</sequence>
<keyword evidence="1" id="KW-0614">Plasmid</keyword>
<protein>
    <submittedName>
        <fullName evidence="1">Uncharacterized protein</fullName>
    </submittedName>
</protein>